<keyword evidence="1" id="KW-0472">Membrane</keyword>
<organism evidence="2 3">
    <name type="scientific">Elizabethkingia anophelis R26</name>
    <dbReference type="NCBI Taxonomy" id="1246994"/>
    <lineage>
        <taxon>Bacteria</taxon>
        <taxon>Pseudomonadati</taxon>
        <taxon>Bacteroidota</taxon>
        <taxon>Flavobacteriia</taxon>
        <taxon>Flavobacteriales</taxon>
        <taxon>Weeksellaceae</taxon>
        <taxon>Elizabethkingia</taxon>
    </lineage>
</organism>
<dbReference type="Proteomes" id="UP000190057">
    <property type="component" value="Chromosome"/>
</dbReference>
<dbReference type="GeneID" id="56684038"/>
<feature type="transmembrane region" description="Helical" evidence="1">
    <location>
        <begin position="350"/>
        <end position="369"/>
    </location>
</feature>
<name>A0ABN5BVR1_9FLAO</name>
<dbReference type="InterPro" id="IPR011990">
    <property type="entry name" value="TPR-like_helical_dom_sf"/>
</dbReference>
<gene>
    <name evidence="2" type="ORF">BAZ09_006120</name>
</gene>
<dbReference type="RefSeq" id="WP_009088925.1">
    <property type="nucleotide sequence ID" value="NZ_ANIW01000038.1"/>
</dbReference>
<proteinExistence type="predicted"/>
<dbReference type="SMART" id="SM00028">
    <property type="entry name" value="TPR"/>
    <property type="match status" value="3"/>
</dbReference>
<dbReference type="Gene3D" id="1.25.40.10">
    <property type="entry name" value="Tetratricopeptide repeat domain"/>
    <property type="match status" value="2"/>
</dbReference>
<evidence type="ECO:0000256" key="1">
    <source>
        <dbReference type="SAM" id="Phobius"/>
    </source>
</evidence>
<sequence>MTLIEKQKYIVCLLFIIVCKSQTKELSESDVNHKYDEIEIKDLKFKNIHEIKKIYQYSIDKRYDLGMLRGLVAMQRHYLLESNYALSLYYGSEAENIAIKLNNHQMLTSIYLYRGNAFAELGMKDEAENLLYNSLNYDNKIKNTIDKELLLSAIYSVFATVYARKGDNKSVVEYYQKALDVTNGISVNNMNELQRTKYFFLLIFHNMNMGNAYSFYYVPPQIEKSEYYFLKALSFSESHPHCFEMVEINIYDSVAYFYLRKKEYLKSIEYSKKLLEVEQRKRNPEIRLCAYQNLKESYEAIKNLPQQNKYLKLYSHLSDSLSNIKKDFLITHSKKQNEKSKWEIDSLKKYLLTSVTFSGVIILIIVIYFNRRNKMLQKRYSVLIHKLKVDNKDFPAVVEAASLEENEIIKINISSDREKALLKKISVFETTEKFF</sequence>
<dbReference type="EMBL" id="CP023401">
    <property type="protein sequence ID" value="ATC35816.1"/>
    <property type="molecule type" value="Genomic_DNA"/>
</dbReference>
<keyword evidence="1" id="KW-1133">Transmembrane helix</keyword>
<keyword evidence="3" id="KW-1185">Reference proteome</keyword>
<evidence type="ECO:0000313" key="3">
    <source>
        <dbReference type="Proteomes" id="UP000190057"/>
    </source>
</evidence>
<protein>
    <submittedName>
        <fullName evidence="2">AraC family transcriptional regulator</fullName>
    </submittedName>
</protein>
<dbReference type="SUPFAM" id="SSF48452">
    <property type="entry name" value="TPR-like"/>
    <property type="match status" value="1"/>
</dbReference>
<reference evidence="2 3" key="1">
    <citation type="submission" date="2017-09" db="EMBL/GenBank/DDBJ databases">
        <title>Complete circularized genomes of four mosquito-derived Elizabethkingia anophelis isolates.</title>
        <authorList>
            <person name="Nicholson A.C."/>
            <person name="Xu J."/>
        </authorList>
    </citation>
    <scope>NUCLEOTIDE SEQUENCE [LARGE SCALE GENOMIC DNA]</scope>
    <source>
        <strain evidence="2 3">R26</strain>
    </source>
</reference>
<accession>A0ABN5BVR1</accession>
<dbReference type="InterPro" id="IPR019734">
    <property type="entry name" value="TPR_rpt"/>
</dbReference>
<evidence type="ECO:0000313" key="2">
    <source>
        <dbReference type="EMBL" id="ATC35816.1"/>
    </source>
</evidence>
<keyword evidence="1" id="KW-0812">Transmembrane</keyword>